<evidence type="ECO:0000256" key="5">
    <source>
        <dbReference type="SAM" id="SignalP"/>
    </source>
</evidence>
<dbReference type="Proteomes" id="UP000797356">
    <property type="component" value="Chromosome 16"/>
</dbReference>
<evidence type="ECO:0000256" key="1">
    <source>
        <dbReference type="ARBA" id="ARBA00009178"/>
    </source>
</evidence>
<accession>A0A8K0IYV4</accession>
<keyword evidence="3 5" id="KW-0732">Signal</keyword>
<keyword evidence="2" id="KW-0372">Hormone</keyword>
<dbReference type="GO" id="GO:0019722">
    <property type="term" value="P:calcium-mediated signaling"/>
    <property type="evidence" value="ECO:0007669"/>
    <property type="project" value="TreeGrafter"/>
</dbReference>
<feature type="signal peptide" evidence="5">
    <location>
        <begin position="1"/>
        <end position="28"/>
    </location>
</feature>
<feature type="chain" id="PRO_5035431598" evidence="5">
    <location>
        <begin position="29"/>
        <end position="128"/>
    </location>
</feature>
<dbReference type="AlphaFoldDB" id="A0A8K0IYV4"/>
<reference evidence="6" key="2">
    <citation type="submission" date="2019-07" db="EMBL/GenBank/DDBJ databases">
        <authorList>
            <person name="Yang Y."/>
            <person name="Bocs S."/>
            <person name="Baudouin L."/>
        </authorList>
    </citation>
    <scope>NUCLEOTIDE SEQUENCE</scope>
    <source>
        <tissue evidence="6">Spear leaf of Hainan Tall coconut</tissue>
    </source>
</reference>
<gene>
    <name evidence="6" type="ORF">COCNU_16G003410</name>
</gene>
<dbReference type="PANTHER" id="PTHR33136:SF13">
    <property type="entry name" value="OS10G0328900 PROTEIN"/>
    <property type="match status" value="1"/>
</dbReference>
<comment type="similarity">
    <text evidence="1">Belongs to the plant rapid alkalinization factor (RALF) family.</text>
</comment>
<dbReference type="OrthoDB" id="1613518at2759"/>
<dbReference type="EMBL" id="CM017887">
    <property type="protein sequence ID" value="KAG1371247.1"/>
    <property type="molecule type" value="Genomic_DNA"/>
</dbReference>
<keyword evidence="4" id="KW-1015">Disulfide bond</keyword>
<name>A0A8K0IYV4_COCNU</name>
<evidence type="ECO:0000256" key="3">
    <source>
        <dbReference type="ARBA" id="ARBA00022729"/>
    </source>
</evidence>
<evidence type="ECO:0000313" key="7">
    <source>
        <dbReference type="Proteomes" id="UP000797356"/>
    </source>
</evidence>
<dbReference type="GO" id="GO:0009506">
    <property type="term" value="C:plasmodesma"/>
    <property type="evidence" value="ECO:0007669"/>
    <property type="project" value="TreeGrafter"/>
</dbReference>
<comment type="caution">
    <text evidence="6">The sequence shown here is derived from an EMBL/GenBank/DDBJ whole genome shotgun (WGS) entry which is preliminary data.</text>
</comment>
<dbReference type="InterPro" id="IPR008801">
    <property type="entry name" value="RALF"/>
</dbReference>
<keyword evidence="7" id="KW-1185">Reference proteome</keyword>
<proteinExistence type="inferred from homology"/>
<organism evidence="6 7">
    <name type="scientific">Cocos nucifera</name>
    <name type="common">Coconut palm</name>
    <dbReference type="NCBI Taxonomy" id="13894"/>
    <lineage>
        <taxon>Eukaryota</taxon>
        <taxon>Viridiplantae</taxon>
        <taxon>Streptophyta</taxon>
        <taxon>Embryophyta</taxon>
        <taxon>Tracheophyta</taxon>
        <taxon>Spermatophyta</taxon>
        <taxon>Magnoliopsida</taxon>
        <taxon>Liliopsida</taxon>
        <taxon>Arecaceae</taxon>
        <taxon>Arecoideae</taxon>
        <taxon>Cocoseae</taxon>
        <taxon>Attaleinae</taxon>
        <taxon>Cocos</taxon>
    </lineage>
</organism>
<reference evidence="6" key="1">
    <citation type="journal article" date="2017" name="Gigascience">
        <title>The genome draft of coconut (Cocos nucifera).</title>
        <authorList>
            <person name="Xiao Y."/>
            <person name="Xu P."/>
            <person name="Fan H."/>
            <person name="Baudouin L."/>
            <person name="Xia W."/>
            <person name="Bocs S."/>
            <person name="Xu J."/>
            <person name="Li Q."/>
            <person name="Guo A."/>
            <person name="Zhou L."/>
            <person name="Li J."/>
            <person name="Wu Y."/>
            <person name="Ma Z."/>
            <person name="Armero A."/>
            <person name="Issali A.E."/>
            <person name="Liu N."/>
            <person name="Peng M."/>
            <person name="Yang Y."/>
        </authorList>
    </citation>
    <scope>NUCLEOTIDE SEQUENCE</scope>
    <source>
        <tissue evidence="6">Spear leaf of Hainan Tall coconut</tissue>
    </source>
</reference>
<dbReference type="PANTHER" id="PTHR33136">
    <property type="entry name" value="RAPID ALKALINIZATION FACTOR-LIKE"/>
    <property type="match status" value="1"/>
</dbReference>
<protein>
    <submittedName>
        <fullName evidence="6">Protein RALF-like 33</fullName>
    </submittedName>
</protein>
<sequence>MAVRSSLLSYFFLLLAASIALLAATSEAVSASASAAGSIAGGAAELGWIPGQTACRGTVAECIAGDEFELESEISRRILASWRYISYNALRRDSVPCSRRGASYYNCRPGAYANPYHRGCSAITRCRR</sequence>
<dbReference type="Pfam" id="PF05498">
    <property type="entry name" value="RALF"/>
    <property type="match status" value="1"/>
</dbReference>
<evidence type="ECO:0000256" key="2">
    <source>
        <dbReference type="ARBA" id="ARBA00022702"/>
    </source>
</evidence>
<dbReference type="GO" id="GO:0005179">
    <property type="term" value="F:hormone activity"/>
    <property type="evidence" value="ECO:0007669"/>
    <property type="project" value="UniProtKB-KW"/>
</dbReference>
<evidence type="ECO:0000313" key="6">
    <source>
        <dbReference type="EMBL" id="KAG1371247.1"/>
    </source>
</evidence>
<evidence type="ECO:0000256" key="4">
    <source>
        <dbReference type="ARBA" id="ARBA00023157"/>
    </source>
</evidence>